<evidence type="ECO:0000313" key="2">
    <source>
        <dbReference type="Proteomes" id="UP000004349"/>
    </source>
</evidence>
<dbReference type="EMBL" id="AFWE01000210">
    <property type="protein sequence ID" value="EGU30935.1"/>
    <property type="molecule type" value="Genomic_DNA"/>
</dbReference>
<dbReference type="AlphaFoldDB" id="F9RTP6"/>
<sequence>MRPRVVVYAAGNQMVTLTASADTSTLSQFEQYLWRLCGEILSVKKGFWVNWLVNRQSTVISYLLLI</sequence>
<name>F9RTP6_9VIBR</name>
<dbReference type="Proteomes" id="UP000004349">
    <property type="component" value="Unassembled WGS sequence"/>
</dbReference>
<evidence type="ECO:0000313" key="1">
    <source>
        <dbReference type="EMBL" id="EGU30935.1"/>
    </source>
</evidence>
<accession>F9RTP6</accession>
<protein>
    <submittedName>
        <fullName evidence="1">Uncharacterized protein</fullName>
    </submittedName>
</protein>
<proteinExistence type="predicted"/>
<organism evidence="1 2">
    <name type="scientific">Vibrio scophthalmi LMG 19158</name>
    <dbReference type="NCBI Taxonomy" id="870967"/>
    <lineage>
        <taxon>Bacteria</taxon>
        <taxon>Pseudomonadati</taxon>
        <taxon>Pseudomonadota</taxon>
        <taxon>Gammaproteobacteria</taxon>
        <taxon>Vibrionales</taxon>
        <taxon>Vibrionaceae</taxon>
        <taxon>Vibrio</taxon>
    </lineage>
</organism>
<comment type="caution">
    <text evidence="1">The sequence shown here is derived from an EMBL/GenBank/DDBJ whole genome shotgun (WGS) entry which is preliminary data.</text>
</comment>
<reference evidence="1 2" key="1">
    <citation type="journal article" date="2012" name="Int. J. Syst. Evol. Microbiol.">
        <title>Vibrio caribbeanicus sp. nov., isolated from the marine sponge Scleritoderma cyanea.</title>
        <authorList>
            <person name="Hoffmann M."/>
            <person name="Monday S.R."/>
            <person name="Allard M.W."/>
            <person name="Strain E.A."/>
            <person name="Whittaker P."/>
            <person name="Naum M."/>
            <person name="McCarthy P.J."/>
            <person name="Lopez J.V."/>
            <person name="Fischer M."/>
            <person name="Brown E.W."/>
        </authorList>
    </citation>
    <scope>NUCLEOTIDE SEQUENCE [LARGE SCALE GENOMIC DNA]</scope>
    <source>
        <strain evidence="1 2">LMG 19158</strain>
    </source>
</reference>
<gene>
    <name evidence="1" type="ORF">VIS19158_13582</name>
</gene>